<evidence type="ECO:0000313" key="10">
    <source>
        <dbReference type="Proteomes" id="UP000229972"/>
    </source>
</evidence>
<proteinExistence type="inferred from homology"/>
<feature type="domain" description="RecJ OB" evidence="8">
    <location>
        <begin position="464"/>
        <end position="570"/>
    </location>
</feature>
<dbReference type="AlphaFoldDB" id="A0A2H0VA90"/>
<dbReference type="PANTHER" id="PTHR30255">
    <property type="entry name" value="SINGLE-STRANDED-DNA-SPECIFIC EXONUCLEASE RECJ"/>
    <property type="match status" value="1"/>
</dbReference>
<evidence type="ECO:0000259" key="8">
    <source>
        <dbReference type="Pfam" id="PF17768"/>
    </source>
</evidence>
<evidence type="ECO:0000259" key="6">
    <source>
        <dbReference type="Pfam" id="PF01368"/>
    </source>
</evidence>
<evidence type="ECO:0000313" key="9">
    <source>
        <dbReference type="EMBL" id="PIR95240.1"/>
    </source>
</evidence>
<feature type="domain" description="DDH" evidence="6">
    <location>
        <begin position="74"/>
        <end position="230"/>
    </location>
</feature>
<name>A0A2H0VA90_9BACT</name>
<dbReference type="Proteomes" id="UP000229972">
    <property type="component" value="Unassembled WGS sequence"/>
</dbReference>
<evidence type="ECO:0000256" key="4">
    <source>
        <dbReference type="ARBA" id="ARBA00022801"/>
    </source>
</evidence>
<comment type="caution">
    <text evidence="9">The sequence shown here is derived from an EMBL/GenBank/DDBJ whole genome shotgun (WGS) entry which is preliminary data.</text>
</comment>
<dbReference type="Gene3D" id="3.90.1640.30">
    <property type="match status" value="1"/>
</dbReference>
<dbReference type="InterPro" id="IPR001667">
    <property type="entry name" value="DDH_dom"/>
</dbReference>
<dbReference type="NCBIfam" id="TIGR00644">
    <property type="entry name" value="recJ"/>
    <property type="match status" value="1"/>
</dbReference>
<dbReference type="InterPro" id="IPR003156">
    <property type="entry name" value="DHHA1_dom"/>
</dbReference>
<dbReference type="Pfam" id="PF01368">
    <property type="entry name" value="DHH"/>
    <property type="match status" value="1"/>
</dbReference>
<dbReference type="Pfam" id="PF17768">
    <property type="entry name" value="RecJ_OB"/>
    <property type="match status" value="1"/>
</dbReference>
<dbReference type="SUPFAM" id="SSF64182">
    <property type="entry name" value="DHH phosphoesterases"/>
    <property type="match status" value="1"/>
</dbReference>
<feature type="domain" description="DHHA1" evidence="7">
    <location>
        <begin position="353"/>
        <end position="446"/>
    </location>
</feature>
<comment type="similarity">
    <text evidence="1">Belongs to the RecJ family.</text>
</comment>
<dbReference type="Pfam" id="PF02272">
    <property type="entry name" value="DHHA1"/>
    <property type="match status" value="1"/>
</dbReference>
<organism evidence="9 10">
    <name type="scientific">Candidatus Falkowbacteria bacterium CG10_big_fil_rev_8_21_14_0_10_37_18</name>
    <dbReference type="NCBI Taxonomy" id="1974562"/>
    <lineage>
        <taxon>Bacteria</taxon>
        <taxon>Candidatus Falkowiibacteriota</taxon>
    </lineage>
</organism>
<dbReference type="InterPro" id="IPR051673">
    <property type="entry name" value="SSDNA_exonuclease_RecJ"/>
</dbReference>
<gene>
    <name evidence="9" type="primary">recJ</name>
    <name evidence="9" type="ORF">COT93_03550</name>
</gene>
<sequence length="578" mass="64179">MKIWQLSPAASPEFISAHPELHSVVLQLLFNRGLTKPQDIKDFFNPPDFYDPFLFKNMTAAVDLIIKNIKSGNKIVVYGDYDADGVTSSVILWETLNILHAQADVYLPDRVSEGYGLNKPALKTLFEQGAKLIITVDNGIRNKEAVAYAKELGLEVIITDHHSLPENRSDLPDCLYINPADIEDNYPWPFLAGVGVSFKLVSALLIKANLPDSQKKLIFDKCLDLVAVGTVADMVNLLGENRSLVQSGLKILNLGRRLGLEELIKTAKIKNDRPLEAWNIGWQIGPRLNAASRLAHANSAFSLLATTDAAEAKQLAEELNERNNHRQQITAEITASVEEQIDPQNVPLVIIALAGAEDVWNEGVIGLVAGRIAEKYYRPTLIVTRVEEKDGQPGFKASGRSIPEFNLIAAVEESGEFLDKYGGHPMACGFSLIGEKNLADFRNKILTEAAKKLELDKLYPKLNIDVELKIADINLALLDDLNVLSPYGQNNPQPRFASYNVYVDDIVTMGTDKQHIKFRFSSGMTSIWGVAFGAAQTYQALKIGDQLDLVYYLDINDFNGRREPQLKIIDIRPSEIKK</sequence>
<dbReference type="Gene3D" id="2.40.50.460">
    <property type="match status" value="1"/>
</dbReference>
<keyword evidence="3" id="KW-0540">Nuclease</keyword>
<evidence type="ECO:0000256" key="2">
    <source>
        <dbReference type="ARBA" id="ARBA00019841"/>
    </source>
</evidence>
<dbReference type="InterPro" id="IPR038763">
    <property type="entry name" value="DHH_sf"/>
</dbReference>
<dbReference type="GO" id="GO:0006281">
    <property type="term" value="P:DNA repair"/>
    <property type="evidence" value="ECO:0007669"/>
    <property type="project" value="InterPro"/>
</dbReference>
<dbReference type="EMBL" id="PFAL01000032">
    <property type="protein sequence ID" value="PIR95240.1"/>
    <property type="molecule type" value="Genomic_DNA"/>
</dbReference>
<dbReference type="InterPro" id="IPR041122">
    <property type="entry name" value="RecJ_OB"/>
</dbReference>
<dbReference type="GO" id="GO:0008409">
    <property type="term" value="F:5'-3' exonuclease activity"/>
    <property type="evidence" value="ECO:0007669"/>
    <property type="project" value="InterPro"/>
</dbReference>
<keyword evidence="5 9" id="KW-0269">Exonuclease</keyword>
<protein>
    <recommendedName>
        <fullName evidence="2">Single-stranded-DNA-specific exonuclease RecJ</fullName>
    </recommendedName>
</protein>
<dbReference type="GO" id="GO:0006310">
    <property type="term" value="P:DNA recombination"/>
    <property type="evidence" value="ECO:0007669"/>
    <property type="project" value="InterPro"/>
</dbReference>
<evidence type="ECO:0000256" key="3">
    <source>
        <dbReference type="ARBA" id="ARBA00022722"/>
    </source>
</evidence>
<keyword evidence="4" id="KW-0378">Hydrolase</keyword>
<dbReference type="GO" id="GO:0003676">
    <property type="term" value="F:nucleic acid binding"/>
    <property type="evidence" value="ECO:0007669"/>
    <property type="project" value="InterPro"/>
</dbReference>
<evidence type="ECO:0000259" key="7">
    <source>
        <dbReference type="Pfam" id="PF02272"/>
    </source>
</evidence>
<evidence type="ECO:0000256" key="1">
    <source>
        <dbReference type="ARBA" id="ARBA00005915"/>
    </source>
</evidence>
<dbReference type="PANTHER" id="PTHR30255:SF2">
    <property type="entry name" value="SINGLE-STRANDED-DNA-SPECIFIC EXONUCLEASE RECJ"/>
    <property type="match status" value="1"/>
</dbReference>
<accession>A0A2H0VA90</accession>
<reference evidence="10" key="1">
    <citation type="submission" date="2017-09" db="EMBL/GenBank/DDBJ databases">
        <title>Depth-based differentiation of microbial function through sediment-hosted aquifers and enrichment of novel symbionts in the deep terrestrial subsurface.</title>
        <authorList>
            <person name="Probst A.J."/>
            <person name="Ladd B."/>
            <person name="Jarett J.K."/>
            <person name="Geller-Mcgrath D.E."/>
            <person name="Sieber C.M.K."/>
            <person name="Emerson J.B."/>
            <person name="Anantharaman K."/>
            <person name="Thomas B.C."/>
            <person name="Malmstrom R."/>
            <person name="Stieglmeier M."/>
            <person name="Klingl A."/>
            <person name="Woyke T."/>
            <person name="Ryan C.M."/>
            <person name="Banfield J.F."/>
        </authorList>
    </citation>
    <scope>NUCLEOTIDE SEQUENCE [LARGE SCALE GENOMIC DNA]</scope>
</reference>
<dbReference type="InterPro" id="IPR004610">
    <property type="entry name" value="RecJ"/>
</dbReference>
<evidence type="ECO:0000256" key="5">
    <source>
        <dbReference type="ARBA" id="ARBA00022839"/>
    </source>
</evidence>